<dbReference type="InterPro" id="IPR005804">
    <property type="entry name" value="FA_desaturase_dom"/>
</dbReference>
<keyword evidence="5" id="KW-1185">Reference proteome</keyword>
<feature type="transmembrane region" description="Helical" evidence="2">
    <location>
        <begin position="78"/>
        <end position="99"/>
    </location>
</feature>
<dbReference type="EMBL" id="CAJHUC010001622">
    <property type="protein sequence ID" value="CAD7701736.1"/>
    <property type="molecule type" value="Genomic_DNA"/>
</dbReference>
<dbReference type="Pfam" id="PF00487">
    <property type="entry name" value="FA_desaturase"/>
    <property type="match status" value="1"/>
</dbReference>
<dbReference type="PANTHER" id="PTHR32100">
    <property type="entry name" value="OMEGA-6 FATTY ACID DESATURASE, CHLOROPLASTIC"/>
    <property type="match status" value="1"/>
</dbReference>
<keyword evidence="2" id="KW-0812">Transmembrane</keyword>
<feature type="transmembrane region" description="Helical" evidence="2">
    <location>
        <begin position="229"/>
        <end position="248"/>
    </location>
</feature>
<feature type="region of interest" description="Disordered" evidence="1">
    <location>
        <begin position="1"/>
        <end position="24"/>
    </location>
</feature>
<accession>A0A8S1J3N3</accession>
<keyword evidence="2" id="KW-0472">Membrane</keyword>
<dbReference type="InterPro" id="IPR012171">
    <property type="entry name" value="Fatty_acid_desaturase"/>
</dbReference>
<sequence>MLVQEPEVDKLEQQGRDRRGKERGKYTYDDLDDDVKRAAWAERMGYTKIGKRVPDDVTVGDVVRTFPREVYQLDHGKAWRALFTTVAAICVSMTLVAISPWYLKPVSWFVAGTACTGLFVLGHECGHRVFHRSLWVNDLVGHLVMTPLIFPYHPWRLSHTLHHLHTNKLSKDTGWQPIMKEAARDAGPALRVGLRAVLGTPLKLWLSVYHWINWHFSFEKFPKYQSKHLVYLSWALVAAFAGTLWPWLIANHGIQGFLDFWLMPWLGYHFWMSTITMVHHTAPHIPFTEEEDYHAARAKLGGTVNCEYPRWVEALTHDINVHIPHHLSSRIPFYNLRAATESLRQNWGQYMTEGRLNWRMMRNLLTQVHLYDKDSSYVAFDADGDNEEAFLALQRQVYPDAM</sequence>
<dbReference type="GO" id="GO:0016491">
    <property type="term" value="F:oxidoreductase activity"/>
    <property type="evidence" value="ECO:0007669"/>
    <property type="project" value="InterPro"/>
</dbReference>
<evidence type="ECO:0000313" key="5">
    <source>
        <dbReference type="Proteomes" id="UP000708148"/>
    </source>
</evidence>
<evidence type="ECO:0000256" key="2">
    <source>
        <dbReference type="SAM" id="Phobius"/>
    </source>
</evidence>
<reference evidence="4" key="1">
    <citation type="submission" date="2020-12" db="EMBL/GenBank/DDBJ databases">
        <authorList>
            <person name="Iha C."/>
        </authorList>
    </citation>
    <scope>NUCLEOTIDE SEQUENCE</scope>
</reference>
<comment type="caution">
    <text evidence="4">The sequence shown here is derived from an EMBL/GenBank/DDBJ whole genome shotgun (WGS) entry which is preliminary data.</text>
</comment>
<gene>
    <name evidence="4" type="ORF">OSTQU699_LOCUS7093</name>
</gene>
<evidence type="ECO:0000256" key="1">
    <source>
        <dbReference type="SAM" id="MobiDB-lite"/>
    </source>
</evidence>
<feature type="compositionally biased region" description="Basic and acidic residues" evidence="1">
    <location>
        <begin position="7"/>
        <end position="24"/>
    </location>
</feature>
<organism evidence="4 5">
    <name type="scientific">Ostreobium quekettii</name>
    <dbReference type="NCBI Taxonomy" id="121088"/>
    <lineage>
        <taxon>Eukaryota</taxon>
        <taxon>Viridiplantae</taxon>
        <taxon>Chlorophyta</taxon>
        <taxon>core chlorophytes</taxon>
        <taxon>Ulvophyceae</taxon>
        <taxon>TCBD clade</taxon>
        <taxon>Bryopsidales</taxon>
        <taxon>Ostreobineae</taxon>
        <taxon>Ostreobiaceae</taxon>
        <taxon>Ostreobium</taxon>
    </lineage>
</organism>
<dbReference type="CDD" id="cd03507">
    <property type="entry name" value="Delta12-FADS-like"/>
    <property type="match status" value="1"/>
</dbReference>
<name>A0A8S1J3N3_9CHLO</name>
<feature type="domain" description="Fatty acid desaturase" evidence="3">
    <location>
        <begin position="101"/>
        <end position="350"/>
    </location>
</feature>
<protein>
    <recommendedName>
        <fullName evidence="3">Fatty acid desaturase domain-containing protein</fullName>
    </recommendedName>
</protein>
<dbReference type="GO" id="GO:0006629">
    <property type="term" value="P:lipid metabolic process"/>
    <property type="evidence" value="ECO:0007669"/>
    <property type="project" value="InterPro"/>
</dbReference>
<feature type="transmembrane region" description="Helical" evidence="2">
    <location>
        <begin position="105"/>
        <end position="122"/>
    </location>
</feature>
<evidence type="ECO:0000313" key="4">
    <source>
        <dbReference type="EMBL" id="CAD7701736.1"/>
    </source>
</evidence>
<dbReference type="Proteomes" id="UP000708148">
    <property type="component" value="Unassembled WGS sequence"/>
</dbReference>
<dbReference type="OrthoDB" id="10260134at2759"/>
<evidence type="ECO:0000259" key="3">
    <source>
        <dbReference type="Pfam" id="PF00487"/>
    </source>
</evidence>
<keyword evidence="2" id="KW-1133">Transmembrane helix</keyword>
<proteinExistence type="predicted"/>
<dbReference type="AlphaFoldDB" id="A0A8S1J3N3"/>